<protein>
    <submittedName>
        <fullName evidence="1">Uncharacterized protein</fullName>
    </submittedName>
</protein>
<organism evidence="1 2">
    <name type="scientific">Callosobruchus maculatus</name>
    <name type="common">Southern cowpea weevil</name>
    <name type="synonym">Pulse bruchid</name>
    <dbReference type="NCBI Taxonomy" id="64391"/>
    <lineage>
        <taxon>Eukaryota</taxon>
        <taxon>Metazoa</taxon>
        <taxon>Ecdysozoa</taxon>
        <taxon>Arthropoda</taxon>
        <taxon>Hexapoda</taxon>
        <taxon>Insecta</taxon>
        <taxon>Pterygota</taxon>
        <taxon>Neoptera</taxon>
        <taxon>Endopterygota</taxon>
        <taxon>Coleoptera</taxon>
        <taxon>Polyphaga</taxon>
        <taxon>Cucujiformia</taxon>
        <taxon>Chrysomeloidea</taxon>
        <taxon>Chrysomelidae</taxon>
        <taxon>Bruchinae</taxon>
        <taxon>Bruchini</taxon>
        <taxon>Callosobruchus</taxon>
    </lineage>
</organism>
<dbReference type="AlphaFoldDB" id="A0A653CK47"/>
<proteinExistence type="predicted"/>
<reference evidence="1 2" key="1">
    <citation type="submission" date="2019-01" db="EMBL/GenBank/DDBJ databases">
        <authorList>
            <person name="Sayadi A."/>
        </authorList>
    </citation>
    <scope>NUCLEOTIDE SEQUENCE [LARGE SCALE GENOMIC DNA]</scope>
</reference>
<dbReference type="PANTHER" id="PTHR35450:SF2">
    <property type="entry name" value="REVERSE TRANSCRIPTASE DOMAIN-CONTAINING PROTEIN"/>
    <property type="match status" value="1"/>
</dbReference>
<dbReference type="PANTHER" id="PTHR35450">
    <property type="entry name" value="REVERSE TRANSCRIPTASE DOMAIN-CONTAINING PROTEIN"/>
    <property type="match status" value="1"/>
</dbReference>
<keyword evidence="2" id="KW-1185">Reference proteome</keyword>
<dbReference type="EMBL" id="CAACVG010008061">
    <property type="protein sequence ID" value="VEN48285.1"/>
    <property type="molecule type" value="Genomic_DNA"/>
</dbReference>
<dbReference type="Proteomes" id="UP000410492">
    <property type="component" value="Unassembled WGS sequence"/>
</dbReference>
<evidence type="ECO:0000313" key="2">
    <source>
        <dbReference type="Proteomes" id="UP000410492"/>
    </source>
</evidence>
<gene>
    <name evidence="1" type="ORF">CALMAC_LOCUS9790</name>
</gene>
<name>A0A653CK47_CALMS</name>
<accession>A0A653CK47</accession>
<evidence type="ECO:0000313" key="1">
    <source>
        <dbReference type="EMBL" id="VEN48285.1"/>
    </source>
</evidence>
<dbReference type="OrthoDB" id="6772694at2759"/>
<sequence length="79" mass="9115">MNEKQSYTWLQDGQLFPETGGFMLAIQDQVIATRNDKKYIIKDPSITDGNCRKCHQHKETIDHITNGYKALAGIYKKQQ</sequence>